<dbReference type="Proteomes" id="UP000001034">
    <property type="component" value="Segment"/>
</dbReference>
<evidence type="ECO:0000313" key="2">
    <source>
        <dbReference type="Proteomes" id="UP000001034"/>
    </source>
</evidence>
<proteinExistence type="predicted"/>
<dbReference type="RefSeq" id="YP_001950211.1">
    <property type="nucleotide sequence ID" value="NC_010811.2"/>
</dbReference>
<name>B2ZYK5_9CAUD</name>
<evidence type="ECO:0000313" key="1">
    <source>
        <dbReference type="EMBL" id="BAG41781.1"/>
    </source>
</evidence>
<organism evidence="1 2">
    <name type="scientific">Ralstonia phage phiRSL1</name>
    <dbReference type="NCBI Taxonomy" id="1980924"/>
    <lineage>
        <taxon>Viruses</taxon>
        <taxon>Duplodnaviria</taxon>
        <taxon>Heunggongvirae</taxon>
        <taxon>Uroviricota</taxon>
        <taxon>Caudoviricetes</taxon>
        <taxon>Mieseafarmvirus</taxon>
        <taxon>Mieseafarmvirus RSL1</taxon>
    </lineage>
</organism>
<reference evidence="1 2" key="1">
    <citation type="journal article" date="2010" name="Virology">
        <title>A jumbo phage infecting the phytopathogen Ralstonia solanacearum defines a new lineage of the Myoviridae family.</title>
        <authorList>
            <person name="Yamada T."/>
            <person name="Satoh S."/>
            <person name="Ishikawa H."/>
            <person name="Fujiwara A."/>
            <person name="Kawasaki T."/>
            <person name="Fujie M."/>
            <person name="Ogata H."/>
        </authorList>
    </citation>
    <scope>NUCLEOTIDE SEQUENCE [LARGE SCALE GENOMIC DNA]</scope>
</reference>
<sequence>MIVMEYSPVLGQAIPDAALLNHADELIGIHNEGRTATSSVSTYQAITALRQRVAEGQVSYSDVFVVYEGRWLQLNQFAGWAQDNPEGFGDLHARMLSRLVTLGNARRRKLNTKECDD</sequence>
<protein>
    <submittedName>
        <fullName evidence="1">Uncharacterized protein</fullName>
    </submittedName>
</protein>
<keyword evidence="2" id="KW-1185">Reference proteome</keyword>
<dbReference type="KEGG" id="vg:6369849"/>
<dbReference type="EMBL" id="AB366653">
    <property type="protein sequence ID" value="BAG41781.1"/>
    <property type="molecule type" value="Genomic_DNA"/>
</dbReference>
<dbReference type="GeneID" id="6369849"/>
<accession>B2ZYK5</accession>